<comment type="caution">
    <text evidence="2">The sequence shown here is derived from an EMBL/GenBank/DDBJ whole genome shotgun (WGS) entry which is preliminary data.</text>
</comment>
<sequence>MQEDSSEGIDQFKMTEERGEDNDGKVPRSEKSEKIENYKDDSEKTDEKFNVDNTRSEKSEKIENYKDDSEKTDEKFNVDNKEFITDVLNELKLNNSLFNIEMLEEVVRRIDFNNEELKEKSKEAICQRLPTLLMF</sequence>
<gene>
    <name evidence="2" type="ORF">QE152_g37616</name>
</gene>
<feature type="region of interest" description="Disordered" evidence="1">
    <location>
        <begin position="1"/>
        <end position="73"/>
    </location>
</feature>
<evidence type="ECO:0000313" key="2">
    <source>
        <dbReference type="EMBL" id="KAK9685868.1"/>
    </source>
</evidence>
<organism evidence="2 3">
    <name type="scientific">Popillia japonica</name>
    <name type="common">Japanese beetle</name>
    <dbReference type="NCBI Taxonomy" id="7064"/>
    <lineage>
        <taxon>Eukaryota</taxon>
        <taxon>Metazoa</taxon>
        <taxon>Ecdysozoa</taxon>
        <taxon>Arthropoda</taxon>
        <taxon>Hexapoda</taxon>
        <taxon>Insecta</taxon>
        <taxon>Pterygota</taxon>
        <taxon>Neoptera</taxon>
        <taxon>Endopterygota</taxon>
        <taxon>Coleoptera</taxon>
        <taxon>Polyphaga</taxon>
        <taxon>Scarabaeiformia</taxon>
        <taxon>Scarabaeidae</taxon>
        <taxon>Rutelinae</taxon>
        <taxon>Popillia</taxon>
    </lineage>
</organism>
<protein>
    <submittedName>
        <fullName evidence="2">Uncharacterized protein</fullName>
    </submittedName>
</protein>
<reference evidence="2 3" key="1">
    <citation type="journal article" date="2024" name="BMC Genomics">
        <title>De novo assembly and annotation of Popillia japonica's genome with initial clues to its potential as an invasive pest.</title>
        <authorList>
            <person name="Cucini C."/>
            <person name="Boschi S."/>
            <person name="Funari R."/>
            <person name="Cardaioli E."/>
            <person name="Iannotti N."/>
            <person name="Marturano G."/>
            <person name="Paoli F."/>
            <person name="Bruttini M."/>
            <person name="Carapelli A."/>
            <person name="Frati F."/>
            <person name="Nardi F."/>
        </authorList>
    </citation>
    <scope>NUCLEOTIDE SEQUENCE [LARGE SCALE GENOMIC DNA]</scope>
    <source>
        <strain evidence="2">DMR45628</strain>
    </source>
</reference>
<keyword evidence="3" id="KW-1185">Reference proteome</keyword>
<proteinExistence type="predicted"/>
<accession>A0AAW1I9Z6</accession>
<dbReference type="AlphaFoldDB" id="A0AAW1I9Z6"/>
<evidence type="ECO:0000313" key="3">
    <source>
        <dbReference type="Proteomes" id="UP001458880"/>
    </source>
</evidence>
<dbReference type="Proteomes" id="UP001458880">
    <property type="component" value="Unassembled WGS sequence"/>
</dbReference>
<name>A0AAW1I9Z6_POPJA</name>
<feature type="compositionally biased region" description="Basic and acidic residues" evidence="1">
    <location>
        <begin position="13"/>
        <end position="73"/>
    </location>
</feature>
<dbReference type="EMBL" id="JASPKY010000743">
    <property type="protein sequence ID" value="KAK9685868.1"/>
    <property type="molecule type" value="Genomic_DNA"/>
</dbReference>
<evidence type="ECO:0000256" key="1">
    <source>
        <dbReference type="SAM" id="MobiDB-lite"/>
    </source>
</evidence>